<dbReference type="RefSeq" id="WP_087681077.1">
    <property type="nucleotide sequence ID" value="NZ_JALKQX010000006.1"/>
</dbReference>
<evidence type="ECO:0000313" key="1">
    <source>
        <dbReference type="EMBL" id="MEL5988546.1"/>
    </source>
</evidence>
<proteinExistence type="predicted"/>
<accession>A0ABU9LLH8</accession>
<evidence type="ECO:0000313" key="2">
    <source>
        <dbReference type="Proteomes" id="UP001398420"/>
    </source>
</evidence>
<reference evidence="1 2" key="1">
    <citation type="submission" date="2024-04" db="EMBL/GenBank/DDBJ databases">
        <authorList>
            <person name="Wu Y.S."/>
            <person name="Zhang L."/>
        </authorList>
    </citation>
    <scope>NUCLEOTIDE SEQUENCE [LARGE SCALE GENOMIC DNA]</scope>
    <source>
        <strain evidence="1 2">KG-01</strain>
    </source>
</reference>
<keyword evidence="2" id="KW-1185">Reference proteome</keyword>
<dbReference type="SUPFAM" id="SSF103642">
    <property type="entry name" value="Sec-C motif"/>
    <property type="match status" value="1"/>
</dbReference>
<organism evidence="1 2">
    <name type="scientific">Kurthia gibsonii</name>
    <dbReference type="NCBI Taxonomy" id="33946"/>
    <lineage>
        <taxon>Bacteria</taxon>
        <taxon>Bacillati</taxon>
        <taxon>Bacillota</taxon>
        <taxon>Bacilli</taxon>
        <taxon>Bacillales</taxon>
        <taxon>Caryophanaceae</taxon>
        <taxon>Kurthia</taxon>
    </lineage>
</organism>
<dbReference type="EMBL" id="JBCEWA010000006">
    <property type="protein sequence ID" value="MEL5988546.1"/>
    <property type="molecule type" value="Genomic_DNA"/>
</dbReference>
<sequence>MVGRNDPCPCGSGKKYKKCHGKNADGNLMNLVNDELNRLERTFIQEVNPASNYKMNQRYQQLLGELSSVFPDFLINAINIETSVYIEEPAQWQAFIANQSETTMRQQVKEIIQNWHNPRFILAHVESYDEKVITLLDEVDGKTYQIPATSEGNTPGEWLFGIALPDPRLGENGLLVKSSALFIPKNDEVTKNALLEKLKAGITDSYELYKVFGESNSPMVEEEATEVVETEAVVEEAPKKEVAVADEESSVQTLAEKYLAEYNLEAAAFLEKLQQFLDSETVKAKKPETVAASAILAGQATNMIPEGGLSKVKDVAEYYGVSASSLSKYRKQITEFLEA</sequence>
<dbReference type="Gene3D" id="3.10.450.50">
    <property type="match status" value="1"/>
</dbReference>
<name>A0ABU9LLH8_9BACL</name>
<gene>
    <name evidence="1" type="ORF">AAF454_09035</name>
</gene>
<protein>
    <submittedName>
        <fullName evidence="1">SEC-C metal-binding domain-containing protein</fullName>
    </submittedName>
</protein>
<dbReference type="InterPro" id="IPR004027">
    <property type="entry name" value="SEC_C_motif"/>
</dbReference>
<comment type="caution">
    <text evidence="1">The sequence shown here is derived from an EMBL/GenBank/DDBJ whole genome shotgun (WGS) entry which is preliminary data.</text>
</comment>
<dbReference type="Proteomes" id="UP001398420">
    <property type="component" value="Unassembled WGS sequence"/>
</dbReference>
<dbReference type="Pfam" id="PF02810">
    <property type="entry name" value="SEC-C"/>
    <property type="match status" value="1"/>
</dbReference>